<dbReference type="EMBL" id="BSPO01000001">
    <property type="protein sequence ID" value="GLS82079.1"/>
    <property type="molecule type" value="Genomic_DNA"/>
</dbReference>
<comment type="caution">
    <text evidence="2">The sequence shown here is derived from an EMBL/GenBank/DDBJ whole genome shotgun (WGS) entry which is preliminary data.</text>
</comment>
<dbReference type="PANTHER" id="PTHR38775:SF1">
    <property type="entry name" value="INNER MEMBRANE PROTEIN"/>
    <property type="match status" value="1"/>
</dbReference>
<name>A0AA37TJ39_9GAMM</name>
<keyword evidence="1" id="KW-0472">Membrane</keyword>
<evidence type="ECO:0000256" key="1">
    <source>
        <dbReference type="SAM" id="Phobius"/>
    </source>
</evidence>
<proteinExistence type="predicted"/>
<keyword evidence="1" id="KW-0812">Transmembrane</keyword>
<feature type="transmembrane region" description="Helical" evidence="1">
    <location>
        <begin position="6"/>
        <end position="25"/>
    </location>
</feature>
<feature type="transmembrane region" description="Helical" evidence="1">
    <location>
        <begin position="37"/>
        <end position="55"/>
    </location>
</feature>
<evidence type="ECO:0008006" key="4">
    <source>
        <dbReference type="Google" id="ProtNLM"/>
    </source>
</evidence>
<organism evidence="2 3">
    <name type="scientific">Paraferrimonas haliotis</name>
    <dbReference type="NCBI Taxonomy" id="2013866"/>
    <lineage>
        <taxon>Bacteria</taxon>
        <taxon>Pseudomonadati</taxon>
        <taxon>Pseudomonadota</taxon>
        <taxon>Gammaproteobacteria</taxon>
        <taxon>Alteromonadales</taxon>
        <taxon>Ferrimonadaceae</taxon>
        <taxon>Paraferrimonas</taxon>
    </lineage>
</organism>
<dbReference type="InterPro" id="IPR009525">
    <property type="entry name" value="DUF1145"/>
</dbReference>
<dbReference type="AlphaFoldDB" id="A0AA37TJ39"/>
<keyword evidence="1" id="KW-1133">Transmembrane helix</keyword>
<sequence>MNVLLTIAKFGMMVAWLVMITNAVVPFQSPWQEIIEAALVITLLGHTLLLIGARLRFKDGLSNQDKLSLMAFGVFGWLSISMKKR</sequence>
<accession>A0AA37TJ39</accession>
<dbReference type="Proteomes" id="UP001157439">
    <property type="component" value="Unassembled WGS sequence"/>
</dbReference>
<keyword evidence="3" id="KW-1185">Reference proteome</keyword>
<evidence type="ECO:0000313" key="3">
    <source>
        <dbReference type="Proteomes" id="UP001157439"/>
    </source>
</evidence>
<dbReference type="Pfam" id="PF06611">
    <property type="entry name" value="DUF1145"/>
    <property type="match status" value="1"/>
</dbReference>
<evidence type="ECO:0000313" key="2">
    <source>
        <dbReference type="EMBL" id="GLS82079.1"/>
    </source>
</evidence>
<gene>
    <name evidence="2" type="ORF">GCM10007894_00560</name>
</gene>
<dbReference type="PANTHER" id="PTHR38775">
    <property type="entry name" value="INNER MEMBRANE PROTEIN-RELATED"/>
    <property type="match status" value="1"/>
</dbReference>
<protein>
    <recommendedName>
        <fullName evidence="4">DUF1145 domain-containing protein</fullName>
    </recommendedName>
</protein>
<dbReference type="RefSeq" id="WP_095497649.1">
    <property type="nucleotide sequence ID" value="NZ_BSPO01000001.1"/>
</dbReference>
<reference evidence="2 3" key="1">
    <citation type="journal article" date="2014" name="Int. J. Syst. Evol. Microbiol.">
        <title>Complete genome sequence of Corynebacterium casei LMG S-19264T (=DSM 44701T), isolated from a smear-ripened cheese.</title>
        <authorList>
            <consortium name="US DOE Joint Genome Institute (JGI-PGF)"/>
            <person name="Walter F."/>
            <person name="Albersmeier A."/>
            <person name="Kalinowski J."/>
            <person name="Ruckert C."/>
        </authorList>
    </citation>
    <scope>NUCLEOTIDE SEQUENCE [LARGE SCALE GENOMIC DNA]</scope>
    <source>
        <strain evidence="2 3">NBRC 112785</strain>
    </source>
</reference>